<comment type="function">
    <text evidence="1">Required for maturation of 30S ribosomal subunits.</text>
</comment>
<accession>A0A510HKJ1</accession>
<dbReference type="GO" id="GO:0006412">
    <property type="term" value="P:translation"/>
    <property type="evidence" value="ECO:0007669"/>
    <property type="project" value="TreeGrafter"/>
</dbReference>
<organism evidence="3 4">
    <name type="scientific">Rubrobacter xylanophilus</name>
    <dbReference type="NCBI Taxonomy" id="49319"/>
    <lineage>
        <taxon>Bacteria</taxon>
        <taxon>Bacillati</taxon>
        <taxon>Actinomycetota</taxon>
        <taxon>Rubrobacteria</taxon>
        <taxon>Rubrobacterales</taxon>
        <taxon>Rubrobacteraceae</taxon>
        <taxon>Rubrobacter</taxon>
    </lineage>
</organism>
<dbReference type="InterPro" id="IPR028998">
    <property type="entry name" value="RimP_C"/>
</dbReference>
<reference evidence="3" key="1">
    <citation type="journal article" date="2019" name="Microbiol. Resour. Announc.">
        <title>Complete Genome Sequence of Rubrobacter xylanophilus Strain AA3-22, Isolated from Arima Onsen in Japan.</title>
        <authorList>
            <person name="Tomariguchi N."/>
            <person name="Miyazaki K."/>
        </authorList>
    </citation>
    <scope>NUCLEOTIDE SEQUENCE [LARGE SCALE GENOMIC DNA]</scope>
    <source>
        <strain evidence="3">AA3-22</strain>
    </source>
</reference>
<gene>
    <name evidence="1 3" type="primary">rimP</name>
    <name evidence="3" type="ORF">RxyAA322_07210</name>
</gene>
<keyword evidence="1" id="KW-0963">Cytoplasm</keyword>
<dbReference type="PANTHER" id="PTHR33867:SF1">
    <property type="entry name" value="RIBOSOME MATURATION FACTOR RIMP"/>
    <property type="match status" value="1"/>
</dbReference>
<dbReference type="InterPro" id="IPR035956">
    <property type="entry name" value="RimP_N_sf"/>
</dbReference>
<dbReference type="SUPFAM" id="SSF75420">
    <property type="entry name" value="YhbC-like, N-terminal domain"/>
    <property type="match status" value="1"/>
</dbReference>
<evidence type="ECO:0000313" key="4">
    <source>
        <dbReference type="Proteomes" id="UP000318065"/>
    </source>
</evidence>
<name>A0A510HKJ1_9ACTN</name>
<dbReference type="Proteomes" id="UP000318065">
    <property type="component" value="Chromosome"/>
</dbReference>
<dbReference type="HAMAP" id="MF_01077">
    <property type="entry name" value="RimP"/>
    <property type="match status" value="1"/>
</dbReference>
<keyword evidence="1" id="KW-0690">Ribosome biogenesis</keyword>
<keyword evidence="4" id="KW-1185">Reference proteome</keyword>
<feature type="domain" description="Ribosome maturation factor RimP C-terminal" evidence="2">
    <location>
        <begin position="86"/>
        <end position="149"/>
    </location>
</feature>
<dbReference type="InterPro" id="IPR036847">
    <property type="entry name" value="RimP_C_sf"/>
</dbReference>
<dbReference type="EMBL" id="AP019791">
    <property type="protein sequence ID" value="BBL78867.1"/>
    <property type="molecule type" value="Genomic_DNA"/>
</dbReference>
<evidence type="ECO:0000256" key="1">
    <source>
        <dbReference type="HAMAP-Rule" id="MF_01077"/>
    </source>
</evidence>
<dbReference type="PANTHER" id="PTHR33867">
    <property type="entry name" value="RIBOSOME MATURATION FACTOR RIMP"/>
    <property type="match status" value="1"/>
</dbReference>
<dbReference type="Gene3D" id="3.30.300.70">
    <property type="entry name" value="RimP-like superfamily, N-terminal"/>
    <property type="match status" value="1"/>
</dbReference>
<proteinExistence type="inferred from homology"/>
<dbReference type="InterPro" id="IPR003728">
    <property type="entry name" value="Ribosome_maturation_RimP"/>
</dbReference>
<dbReference type="SUPFAM" id="SSF74942">
    <property type="entry name" value="YhbC-like, C-terminal domain"/>
    <property type="match status" value="1"/>
</dbReference>
<protein>
    <recommendedName>
        <fullName evidence="1">Ribosome maturation factor RimP</fullName>
    </recommendedName>
</protein>
<dbReference type="OrthoDB" id="9805006at2"/>
<dbReference type="CDD" id="cd01734">
    <property type="entry name" value="YlxS_C"/>
    <property type="match status" value="1"/>
</dbReference>
<dbReference type="Gene3D" id="2.30.30.180">
    <property type="entry name" value="Ribosome maturation factor RimP, C-terminal domain"/>
    <property type="match status" value="1"/>
</dbReference>
<evidence type="ECO:0000259" key="2">
    <source>
        <dbReference type="Pfam" id="PF17384"/>
    </source>
</evidence>
<dbReference type="GO" id="GO:0005829">
    <property type="term" value="C:cytosol"/>
    <property type="evidence" value="ECO:0007669"/>
    <property type="project" value="TreeGrafter"/>
</dbReference>
<dbReference type="Pfam" id="PF17384">
    <property type="entry name" value="DUF150_C"/>
    <property type="match status" value="1"/>
</dbReference>
<comment type="similarity">
    <text evidence="1">Belongs to the RimP family.</text>
</comment>
<evidence type="ECO:0000313" key="3">
    <source>
        <dbReference type="EMBL" id="BBL78867.1"/>
    </source>
</evidence>
<dbReference type="GO" id="GO:0000028">
    <property type="term" value="P:ribosomal small subunit assembly"/>
    <property type="evidence" value="ECO:0007669"/>
    <property type="project" value="TreeGrafter"/>
</dbReference>
<sequence length="155" mass="17283">MKKVVVTATRLDRLSEAVERVLPEGTELIEARFSRGPLLTLLVDREGGPVDHEFCARIISVVAPALEEEGYGGMIEVSSPGIERPLTRPSHFRRFVGHQVRVRVGEPVDGRRNFTGVIERVAEASFVLRLPEDGEEVELPFSSVTRAHLKEDLDK</sequence>
<dbReference type="AlphaFoldDB" id="A0A510HKJ1"/>
<comment type="subcellular location">
    <subcellularLocation>
        <location evidence="1">Cytoplasm</location>
    </subcellularLocation>
</comment>